<dbReference type="AlphaFoldDB" id="A0A6N2LLY6"/>
<dbReference type="EMBL" id="CAADRP010001574">
    <property type="protein sequence ID" value="VFU42009.1"/>
    <property type="molecule type" value="Genomic_DNA"/>
</dbReference>
<proteinExistence type="predicted"/>
<gene>
    <name evidence="1" type="ORF">SVIM_LOCUS249452</name>
</gene>
<sequence length="112" mass="12231">MLLAAGFQVDAKSSWTILCGNVYILALNHRCRYSLEDLYANQATITSETRERECQTQSTCLVRDHAAISPAQHVRTARAKPKIKSGTSSCRILIRAPCLSSLGFAPPKPGPT</sequence>
<evidence type="ECO:0000313" key="1">
    <source>
        <dbReference type="EMBL" id="VFU42009.1"/>
    </source>
</evidence>
<protein>
    <submittedName>
        <fullName evidence="1">Uncharacterized protein</fullName>
    </submittedName>
</protein>
<accession>A0A6N2LLY6</accession>
<name>A0A6N2LLY6_SALVM</name>
<organism evidence="1">
    <name type="scientific">Salix viminalis</name>
    <name type="common">Common osier</name>
    <name type="synonym">Basket willow</name>
    <dbReference type="NCBI Taxonomy" id="40686"/>
    <lineage>
        <taxon>Eukaryota</taxon>
        <taxon>Viridiplantae</taxon>
        <taxon>Streptophyta</taxon>
        <taxon>Embryophyta</taxon>
        <taxon>Tracheophyta</taxon>
        <taxon>Spermatophyta</taxon>
        <taxon>Magnoliopsida</taxon>
        <taxon>eudicotyledons</taxon>
        <taxon>Gunneridae</taxon>
        <taxon>Pentapetalae</taxon>
        <taxon>rosids</taxon>
        <taxon>fabids</taxon>
        <taxon>Malpighiales</taxon>
        <taxon>Salicaceae</taxon>
        <taxon>Saliceae</taxon>
        <taxon>Salix</taxon>
    </lineage>
</organism>
<reference evidence="1" key="1">
    <citation type="submission" date="2019-03" db="EMBL/GenBank/DDBJ databases">
        <authorList>
            <person name="Mank J."/>
            <person name="Almeida P."/>
        </authorList>
    </citation>
    <scope>NUCLEOTIDE SEQUENCE</scope>
    <source>
        <strain evidence="1">78183</strain>
    </source>
</reference>